<organism evidence="1 2">
    <name type="scientific">Psophocarpus tetragonolobus</name>
    <name type="common">Winged bean</name>
    <name type="synonym">Dolichos tetragonolobus</name>
    <dbReference type="NCBI Taxonomy" id="3891"/>
    <lineage>
        <taxon>Eukaryota</taxon>
        <taxon>Viridiplantae</taxon>
        <taxon>Streptophyta</taxon>
        <taxon>Embryophyta</taxon>
        <taxon>Tracheophyta</taxon>
        <taxon>Spermatophyta</taxon>
        <taxon>Magnoliopsida</taxon>
        <taxon>eudicotyledons</taxon>
        <taxon>Gunneridae</taxon>
        <taxon>Pentapetalae</taxon>
        <taxon>rosids</taxon>
        <taxon>fabids</taxon>
        <taxon>Fabales</taxon>
        <taxon>Fabaceae</taxon>
        <taxon>Papilionoideae</taxon>
        <taxon>50 kb inversion clade</taxon>
        <taxon>NPAAA clade</taxon>
        <taxon>indigoferoid/millettioid clade</taxon>
        <taxon>Phaseoleae</taxon>
        <taxon>Psophocarpus</taxon>
    </lineage>
</organism>
<evidence type="ECO:0000313" key="1">
    <source>
        <dbReference type="EMBL" id="KAK7397327.1"/>
    </source>
</evidence>
<sequence>MSILKIRLDLNRYQLGAFGLLCSDRNLISYSNFALYLISLFLSQHYHHHHHRFQPFVLNYSHHLVRKVKV</sequence>
<evidence type="ECO:0000313" key="2">
    <source>
        <dbReference type="Proteomes" id="UP001386955"/>
    </source>
</evidence>
<protein>
    <submittedName>
        <fullName evidence="1">Uncharacterized protein</fullName>
    </submittedName>
</protein>
<gene>
    <name evidence="1" type="ORF">VNO78_18495</name>
</gene>
<dbReference type="AlphaFoldDB" id="A0AAN9SJK0"/>
<keyword evidence="2" id="KW-1185">Reference proteome</keyword>
<dbReference type="Proteomes" id="UP001386955">
    <property type="component" value="Unassembled WGS sequence"/>
</dbReference>
<dbReference type="EMBL" id="JAYMYS010000004">
    <property type="protein sequence ID" value="KAK7397327.1"/>
    <property type="molecule type" value="Genomic_DNA"/>
</dbReference>
<name>A0AAN9SJK0_PSOTE</name>
<proteinExistence type="predicted"/>
<accession>A0AAN9SJK0</accession>
<reference evidence="1 2" key="1">
    <citation type="submission" date="2024-01" db="EMBL/GenBank/DDBJ databases">
        <title>The genomes of 5 underutilized Papilionoideae crops provide insights into root nodulation and disease resistanc.</title>
        <authorList>
            <person name="Jiang F."/>
        </authorList>
    </citation>
    <scope>NUCLEOTIDE SEQUENCE [LARGE SCALE GENOMIC DNA]</scope>
    <source>
        <strain evidence="1">DUOXIRENSHENG_FW03</strain>
        <tissue evidence="1">Leaves</tissue>
    </source>
</reference>
<comment type="caution">
    <text evidence="1">The sequence shown here is derived from an EMBL/GenBank/DDBJ whole genome shotgun (WGS) entry which is preliminary data.</text>
</comment>